<accession>A0A0A9HEY8</accession>
<sequence>MTCLTIYFCNYLSRYILVKFLETIRCKPATSLSQKYLL</sequence>
<reference evidence="1" key="2">
    <citation type="journal article" date="2015" name="Data Brief">
        <title>Shoot transcriptome of the giant reed, Arundo donax.</title>
        <authorList>
            <person name="Barrero R.A."/>
            <person name="Guerrero F.D."/>
            <person name="Moolhuijzen P."/>
            <person name="Goolsby J.A."/>
            <person name="Tidwell J."/>
            <person name="Bellgard S.E."/>
            <person name="Bellgard M.I."/>
        </authorList>
    </citation>
    <scope>NUCLEOTIDE SEQUENCE</scope>
    <source>
        <tissue evidence="1">Shoot tissue taken approximately 20 cm above the soil surface</tissue>
    </source>
</reference>
<name>A0A0A9HEY8_ARUDO</name>
<dbReference type="AlphaFoldDB" id="A0A0A9HEY8"/>
<reference evidence="1" key="1">
    <citation type="submission" date="2014-09" db="EMBL/GenBank/DDBJ databases">
        <authorList>
            <person name="Magalhaes I.L.F."/>
            <person name="Oliveira U."/>
            <person name="Santos F.R."/>
            <person name="Vidigal T.H.D.A."/>
            <person name="Brescovit A.D."/>
            <person name="Santos A.J."/>
        </authorList>
    </citation>
    <scope>NUCLEOTIDE SEQUENCE</scope>
    <source>
        <tissue evidence="1">Shoot tissue taken approximately 20 cm above the soil surface</tissue>
    </source>
</reference>
<organism evidence="1">
    <name type="scientific">Arundo donax</name>
    <name type="common">Giant reed</name>
    <name type="synonym">Donax arundinaceus</name>
    <dbReference type="NCBI Taxonomy" id="35708"/>
    <lineage>
        <taxon>Eukaryota</taxon>
        <taxon>Viridiplantae</taxon>
        <taxon>Streptophyta</taxon>
        <taxon>Embryophyta</taxon>
        <taxon>Tracheophyta</taxon>
        <taxon>Spermatophyta</taxon>
        <taxon>Magnoliopsida</taxon>
        <taxon>Liliopsida</taxon>
        <taxon>Poales</taxon>
        <taxon>Poaceae</taxon>
        <taxon>PACMAD clade</taxon>
        <taxon>Arundinoideae</taxon>
        <taxon>Arundineae</taxon>
        <taxon>Arundo</taxon>
    </lineage>
</organism>
<dbReference type="EMBL" id="GBRH01163517">
    <property type="protein sequence ID" value="JAE34379.1"/>
    <property type="molecule type" value="Transcribed_RNA"/>
</dbReference>
<protein>
    <submittedName>
        <fullName evidence="1">Uncharacterized protein</fullName>
    </submittedName>
</protein>
<evidence type="ECO:0000313" key="1">
    <source>
        <dbReference type="EMBL" id="JAE34379.1"/>
    </source>
</evidence>
<proteinExistence type="predicted"/>